<dbReference type="PANTHER" id="PTHR42718:SF46">
    <property type="entry name" value="BLR6921 PROTEIN"/>
    <property type="match status" value="1"/>
</dbReference>
<keyword evidence="8" id="KW-0997">Cell inner membrane</keyword>
<keyword evidence="6 8" id="KW-1133">Transmembrane helix</keyword>
<keyword evidence="4" id="KW-1003">Cell membrane</keyword>
<evidence type="ECO:0000256" key="3">
    <source>
        <dbReference type="ARBA" id="ARBA00022448"/>
    </source>
</evidence>
<dbReference type="GO" id="GO:1990961">
    <property type="term" value="P:xenobiotic detoxification by transmembrane export across the plasma membrane"/>
    <property type="evidence" value="ECO:0007669"/>
    <property type="project" value="InterPro"/>
</dbReference>
<evidence type="ECO:0000256" key="8">
    <source>
        <dbReference type="RuleBase" id="RU365088"/>
    </source>
</evidence>
<keyword evidence="11" id="KW-1185">Reference proteome</keyword>
<dbReference type="CDD" id="cd17320">
    <property type="entry name" value="MFS_MdfA_MDR_like"/>
    <property type="match status" value="1"/>
</dbReference>
<dbReference type="GO" id="GO:0042910">
    <property type="term" value="F:xenobiotic transmembrane transporter activity"/>
    <property type="evidence" value="ECO:0007669"/>
    <property type="project" value="InterPro"/>
</dbReference>
<comment type="similarity">
    <text evidence="2 8">Belongs to the major facilitator superfamily. Bcr/CmlA family.</text>
</comment>
<dbReference type="GO" id="GO:0005886">
    <property type="term" value="C:plasma membrane"/>
    <property type="evidence" value="ECO:0007669"/>
    <property type="project" value="UniProtKB-SubCell"/>
</dbReference>
<feature type="transmembrane region" description="Helical" evidence="8">
    <location>
        <begin position="248"/>
        <end position="271"/>
    </location>
</feature>
<evidence type="ECO:0000313" key="11">
    <source>
        <dbReference type="Proteomes" id="UP000037822"/>
    </source>
</evidence>
<accession>A0A0N1N273</accession>
<dbReference type="InterPro" id="IPR036259">
    <property type="entry name" value="MFS_trans_sf"/>
</dbReference>
<comment type="caution">
    <text evidence="10">The sequence shown here is derived from an EMBL/GenBank/DDBJ whole genome shotgun (WGS) entry which is preliminary data.</text>
</comment>
<feature type="transmembrane region" description="Helical" evidence="8">
    <location>
        <begin position="133"/>
        <end position="151"/>
    </location>
</feature>
<evidence type="ECO:0000256" key="5">
    <source>
        <dbReference type="ARBA" id="ARBA00022692"/>
    </source>
</evidence>
<dbReference type="Proteomes" id="UP000037822">
    <property type="component" value="Unassembled WGS sequence"/>
</dbReference>
<sequence length="396" mass="41826">MTAPIAKPTLAVLVAISALQPLALNMMAPAAPNLSRHFGASYATIQLTLTLFLVAVALTQLVSGPLSDRFGRRPCVNAGIVLFVFGSLLGAVAPSIEWLLLARVLQGAGSGSVFALSRAIIRDTASRDQAASQIATVTMVMVVAPMVAPWLGGQIETRFGWRMVLWFMTLIGAVVLLLTTARLPETAPNTGLRTPLLGVFRAFPELATNRVFVLNVIAVSTSSSAFFAFIAAAPYIVVETMGRGSDVYGSYFILNALGYMLGNFAMARLVVRLGAPRMVHLGLVISTIAITIAVPLALREDWSPLMLFLPLALNAIGNGMTIPGSTAEALSARPELAGSAAGLMGAIQLGLSALMTVLISWLVTLWPPSLIVLIWLLTTAGLVAIHFGRRGIAPER</sequence>
<dbReference type="RefSeq" id="WP_054209457.1">
    <property type="nucleotide sequence ID" value="NZ_LGSZ01000040.1"/>
</dbReference>
<feature type="transmembrane region" description="Helical" evidence="8">
    <location>
        <begin position="336"/>
        <end position="363"/>
    </location>
</feature>
<dbReference type="OrthoDB" id="9800416at2"/>
<feature type="domain" description="Major facilitator superfamily (MFS) profile" evidence="9">
    <location>
        <begin position="9"/>
        <end position="396"/>
    </location>
</feature>
<feature type="transmembrane region" description="Helical" evidence="8">
    <location>
        <begin position="369"/>
        <end position="388"/>
    </location>
</feature>
<name>A0A0N1N273_9HYPH</name>
<dbReference type="AlphaFoldDB" id="A0A0N1N273"/>
<dbReference type="PATRIC" id="fig|1526658.3.peg.4024"/>
<dbReference type="PROSITE" id="PS00216">
    <property type="entry name" value="SUGAR_TRANSPORT_1"/>
    <property type="match status" value="1"/>
</dbReference>
<evidence type="ECO:0000256" key="2">
    <source>
        <dbReference type="ARBA" id="ARBA00006236"/>
    </source>
</evidence>
<comment type="caution">
    <text evidence="8">Lacks conserved residue(s) required for the propagation of feature annotation.</text>
</comment>
<evidence type="ECO:0000313" key="10">
    <source>
        <dbReference type="EMBL" id="KPH80642.1"/>
    </source>
</evidence>
<keyword evidence="5 8" id="KW-0812">Transmembrane</keyword>
<dbReference type="InterPro" id="IPR011701">
    <property type="entry name" value="MFS"/>
</dbReference>
<dbReference type="InterPro" id="IPR005829">
    <property type="entry name" value="Sugar_transporter_CS"/>
</dbReference>
<dbReference type="InterPro" id="IPR004812">
    <property type="entry name" value="Efflux_drug-R_Bcr/CmlA"/>
</dbReference>
<proteinExistence type="inferred from homology"/>
<dbReference type="Pfam" id="PF07690">
    <property type="entry name" value="MFS_1"/>
    <property type="match status" value="1"/>
</dbReference>
<dbReference type="Gene3D" id="1.20.1720.10">
    <property type="entry name" value="Multidrug resistance protein D"/>
    <property type="match status" value="1"/>
</dbReference>
<comment type="subcellular location">
    <subcellularLocation>
        <location evidence="8">Cell inner membrane</location>
        <topology evidence="8">Multi-pass membrane protein</topology>
    </subcellularLocation>
    <subcellularLocation>
        <location evidence="1">Cell membrane</location>
        <topology evidence="1">Multi-pass membrane protein</topology>
    </subcellularLocation>
</comment>
<evidence type="ECO:0000256" key="4">
    <source>
        <dbReference type="ARBA" id="ARBA00022475"/>
    </source>
</evidence>
<evidence type="ECO:0000256" key="1">
    <source>
        <dbReference type="ARBA" id="ARBA00004651"/>
    </source>
</evidence>
<dbReference type="SUPFAM" id="SSF103473">
    <property type="entry name" value="MFS general substrate transporter"/>
    <property type="match status" value="1"/>
</dbReference>
<reference evidence="10 11" key="1">
    <citation type="submission" date="2015-07" db="EMBL/GenBank/DDBJ databases">
        <title>Whole genome sequencing of Bosea vaviloviae isolated from cave pool.</title>
        <authorList>
            <person name="Tan N.E.H."/>
            <person name="Lee Y.P."/>
            <person name="Gan H.M."/>
            <person name="Barton H."/>
            <person name="Savka M.A."/>
        </authorList>
    </citation>
    <scope>NUCLEOTIDE SEQUENCE [LARGE SCALE GENOMIC DNA]</scope>
    <source>
        <strain evidence="10 11">SD260</strain>
    </source>
</reference>
<dbReference type="NCBIfam" id="TIGR00710">
    <property type="entry name" value="efflux_Bcr_CflA"/>
    <property type="match status" value="1"/>
</dbReference>
<dbReference type="PANTHER" id="PTHR42718">
    <property type="entry name" value="MAJOR FACILITATOR SUPERFAMILY MULTIDRUG TRANSPORTER MFSC"/>
    <property type="match status" value="1"/>
</dbReference>
<evidence type="ECO:0000259" key="9">
    <source>
        <dbReference type="PROSITE" id="PS50850"/>
    </source>
</evidence>
<feature type="transmembrane region" description="Helical" evidence="8">
    <location>
        <begin position="163"/>
        <end position="183"/>
    </location>
</feature>
<keyword evidence="3 8" id="KW-0813">Transport</keyword>
<organism evidence="10 11">
    <name type="scientific">Bosea vaviloviae</name>
    <dbReference type="NCBI Taxonomy" id="1526658"/>
    <lineage>
        <taxon>Bacteria</taxon>
        <taxon>Pseudomonadati</taxon>
        <taxon>Pseudomonadota</taxon>
        <taxon>Alphaproteobacteria</taxon>
        <taxon>Hyphomicrobiales</taxon>
        <taxon>Boseaceae</taxon>
        <taxon>Bosea</taxon>
    </lineage>
</organism>
<feature type="transmembrane region" description="Helical" evidence="8">
    <location>
        <begin position="75"/>
        <end position="94"/>
    </location>
</feature>
<feature type="transmembrane region" description="Helical" evidence="8">
    <location>
        <begin position="278"/>
        <end position="298"/>
    </location>
</feature>
<dbReference type="EMBL" id="LGSZ01000040">
    <property type="protein sequence ID" value="KPH80642.1"/>
    <property type="molecule type" value="Genomic_DNA"/>
</dbReference>
<keyword evidence="7 8" id="KW-0472">Membrane</keyword>
<feature type="transmembrane region" description="Helical" evidence="8">
    <location>
        <begin position="211"/>
        <end position="236"/>
    </location>
</feature>
<feature type="transmembrane region" description="Helical" evidence="8">
    <location>
        <begin position="304"/>
        <end position="324"/>
    </location>
</feature>
<evidence type="ECO:0000256" key="7">
    <source>
        <dbReference type="ARBA" id="ARBA00023136"/>
    </source>
</evidence>
<gene>
    <name evidence="10" type="ORF">AE618_12930</name>
</gene>
<dbReference type="InterPro" id="IPR020846">
    <property type="entry name" value="MFS_dom"/>
</dbReference>
<evidence type="ECO:0000256" key="6">
    <source>
        <dbReference type="ARBA" id="ARBA00022989"/>
    </source>
</evidence>
<protein>
    <recommendedName>
        <fullName evidence="8">Bcr/CflA family efflux transporter</fullName>
    </recommendedName>
</protein>
<feature type="transmembrane region" description="Helical" evidence="8">
    <location>
        <begin position="40"/>
        <end position="63"/>
    </location>
</feature>
<dbReference type="PROSITE" id="PS50850">
    <property type="entry name" value="MFS"/>
    <property type="match status" value="1"/>
</dbReference>